<name>A0AAD4ZEZ3_PRUDU</name>
<dbReference type="GO" id="GO:0008233">
    <property type="term" value="F:peptidase activity"/>
    <property type="evidence" value="ECO:0007669"/>
    <property type="project" value="UniProtKB-KW"/>
</dbReference>
<evidence type="ECO:0000256" key="1">
    <source>
        <dbReference type="ARBA" id="ARBA00022670"/>
    </source>
</evidence>
<accession>A0AAD4ZEZ3</accession>
<dbReference type="Pfam" id="PF00098">
    <property type="entry name" value="zf-CCHC"/>
    <property type="match status" value="1"/>
</dbReference>
<proteinExistence type="predicted"/>
<dbReference type="Pfam" id="PF00665">
    <property type="entry name" value="rve"/>
    <property type="match status" value="1"/>
</dbReference>
<dbReference type="Pfam" id="PF25597">
    <property type="entry name" value="SH3_retrovirus"/>
    <property type="match status" value="1"/>
</dbReference>
<dbReference type="SUPFAM" id="SSF53098">
    <property type="entry name" value="Ribonuclease H-like"/>
    <property type="match status" value="1"/>
</dbReference>
<feature type="compositionally biased region" description="Basic residues" evidence="3">
    <location>
        <begin position="211"/>
        <end position="221"/>
    </location>
</feature>
<dbReference type="Gene3D" id="3.30.420.10">
    <property type="entry name" value="Ribonuclease H-like superfamily/Ribonuclease H"/>
    <property type="match status" value="1"/>
</dbReference>
<dbReference type="GO" id="GO:0006508">
    <property type="term" value="P:proteolysis"/>
    <property type="evidence" value="ECO:0007669"/>
    <property type="project" value="UniProtKB-KW"/>
</dbReference>
<evidence type="ECO:0000259" key="4">
    <source>
        <dbReference type="PROSITE" id="PS50158"/>
    </source>
</evidence>
<comment type="caution">
    <text evidence="6">The sequence shown here is derived from an EMBL/GenBank/DDBJ whole genome shotgun (WGS) entry which is preliminary data.</text>
</comment>
<gene>
    <name evidence="6" type="ORF">L3X38_011007</name>
</gene>
<evidence type="ECO:0000256" key="2">
    <source>
        <dbReference type="PROSITE-ProRule" id="PRU00047"/>
    </source>
</evidence>
<evidence type="ECO:0000256" key="3">
    <source>
        <dbReference type="SAM" id="MobiDB-lite"/>
    </source>
</evidence>
<dbReference type="GO" id="GO:0008270">
    <property type="term" value="F:zinc ion binding"/>
    <property type="evidence" value="ECO:0007669"/>
    <property type="project" value="UniProtKB-KW"/>
</dbReference>
<dbReference type="InterPro" id="IPR001584">
    <property type="entry name" value="Integrase_cat-core"/>
</dbReference>
<dbReference type="AlphaFoldDB" id="A0AAD4ZEZ3"/>
<dbReference type="InterPro" id="IPR012337">
    <property type="entry name" value="RNaseH-like_sf"/>
</dbReference>
<dbReference type="Pfam" id="PF22936">
    <property type="entry name" value="Pol_BBD"/>
    <property type="match status" value="1"/>
</dbReference>
<keyword evidence="2" id="KW-0863">Zinc-finger</keyword>
<feature type="compositionally biased region" description="Polar residues" evidence="3">
    <location>
        <begin position="191"/>
        <end position="205"/>
    </location>
</feature>
<dbReference type="PROSITE" id="PS50994">
    <property type="entry name" value="INTEGRASE"/>
    <property type="match status" value="1"/>
</dbReference>
<feature type="region of interest" description="Disordered" evidence="3">
    <location>
        <begin position="191"/>
        <end position="227"/>
    </location>
</feature>
<dbReference type="GO" id="GO:0015074">
    <property type="term" value="P:DNA integration"/>
    <property type="evidence" value="ECO:0007669"/>
    <property type="project" value="InterPro"/>
</dbReference>
<reference evidence="6 7" key="1">
    <citation type="journal article" date="2022" name="G3 (Bethesda)">
        <title>Whole-genome sequence and methylome profiling of the almond [Prunus dulcis (Mill.) D.A. Webb] cultivar 'Nonpareil'.</title>
        <authorList>
            <person name="D'Amico-Willman K.M."/>
            <person name="Ouma W.Z."/>
            <person name="Meulia T."/>
            <person name="Sideli G.M."/>
            <person name="Gradziel T.M."/>
            <person name="Fresnedo-Ramirez J."/>
        </authorList>
    </citation>
    <scope>NUCLEOTIDE SEQUENCE [LARGE SCALE GENOMIC DNA]</scope>
    <source>
        <strain evidence="6">Clone GOH B32 T37-40</strain>
    </source>
</reference>
<dbReference type="EMBL" id="JAJFAZ020000002">
    <property type="protein sequence ID" value="KAI5343131.1"/>
    <property type="molecule type" value="Genomic_DNA"/>
</dbReference>
<sequence>MCTIFKSHKLWDMVENGYEQPVKKEEGEALTAAQKLVLEENIAKDAKALGLIQNAVSDDIFPRIALKESAKEAWEILQQEFRGDKKVRSVKLQALRREFEYTHMHDESLSGYVIKLLELVNQMKAYGEELTEHRIVQKLLISLSREYDSIAEVIEETKDTETIGVQEVIGSLKSHEQRLQRHNERVTEKAFSSLNVNSKDQSNTGQVGGSKSKKNWKSQKGKKWDSKSENNFKKKCQTEGAKVPCKTCDKLHYGVCWFKGKPKCYKCDRFGHIAKDCKGKPEAANYASHKEEEGNMFYACHAAAIVKNNGVWYVDSACSNHMTSQASLLVNIDTQVTAKVKMGTGDLVEATGKGTLVIDTKAGPRYIKEVMLVPGLDESLLSVGQMVEHGYYLVFGDSMVEIFDDRSMENLLAKELVYGLPEIGNANRICQDCAIGKSHREAFGKDKIWRASLPLELVHSDVCGPMQTTSIGGNKYFLTFIDDCTRMCWVYFMQFKSEVFNIFKKFKAMVELQSGYKLKKLRSDRGGEYTSAEFLQFCEEIGLERQLTVAYSPQQNGVAERKNRTIVEMSKTMMKEKKQPYKFWGEAVNTAVYIRNRCPTKALDNVTPFEAFIGRKPGVKHLRVFGSICFCHVPNQLRSKMEDAAAKCIFVGYGKCEKGYRVYNLQTNKITTTRSVIFDENSLWDWDTQTVDSIIVQIRPKDTSRSSEEEHEETMIDISSPPQVTTAATNVTSLIKQHSVALSAAEAEYVSASEATTQAIWLRSEEQVADIFTKALSKDRFNYLRGLLGVKPVNNLEGNVEM</sequence>
<dbReference type="PANTHER" id="PTHR42648:SF18">
    <property type="entry name" value="RETROTRANSPOSON, UNCLASSIFIED-LIKE PROTEIN"/>
    <property type="match status" value="1"/>
</dbReference>
<evidence type="ECO:0000313" key="7">
    <source>
        <dbReference type="Proteomes" id="UP001054821"/>
    </source>
</evidence>
<evidence type="ECO:0000259" key="5">
    <source>
        <dbReference type="PROSITE" id="PS50994"/>
    </source>
</evidence>
<keyword evidence="2" id="KW-0479">Metal-binding</keyword>
<dbReference type="Pfam" id="PF14223">
    <property type="entry name" value="Retrotran_gag_2"/>
    <property type="match status" value="1"/>
</dbReference>
<evidence type="ECO:0000313" key="6">
    <source>
        <dbReference type="EMBL" id="KAI5343131.1"/>
    </source>
</evidence>
<feature type="domain" description="Integrase catalytic" evidence="5">
    <location>
        <begin position="450"/>
        <end position="616"/>
    </location>
</feature>
<keyword evidence="1" id="KW-0645">Protease</keyword>
<dbReference type="Proteomes" id="UP001054821">
    <property type="component" value="Chromosome 2"/>
</dbReference>
<dbReference type="InterPro" id="IPR039537">
    <property type="entry name" value="Retrotran_Ty1/copia-like"/>
</dbReference>
<dbReference type="InterPro" id="IPR036397">
    <property type="entry name" value="RNaseH_sf"/>
</dbReference>
<protein>
    <submittedName>
        <fullName evidence="6">Uncharacterized protein</fullName>
    </submittedName>
</protein>
<dbReference type="InterPro" id="IPR054722">
    <property type="entry name" value="PolX-like_BBD"/>
</dbReference>
<feature type="domain" description="CCHC-type" evidence="4">
    <location>
        <begin position="263"/>
        <end position="278"/>
    </location>
</feature>
<dbReference type="InterPro" id="IPR057670">
    <property type="entry name" value="SH3_retrovirus"/>
</dbReference>
<dbReference type="PANTHER" id="PTHR42648">
    <property type="entry name" value="TRANSPOSASE, PUTATIVE-RELATED"/>
    <property type="match status" value="1"/>
</dbReference>
<keyword evidence="7" id="KW-1185">Reference proteome</keyword>
<organism evidence="6 7">
    <name type="scientific">Prunus dulcis</name>
    <name type="common">Almond</name>
    <name type="synonym">Amygdalus dulcis</name>
    <dbReference type="NCBI Taxonomy" id="3755"/>
    <lineage>
        <taxon>Eukaryota</taxon>
        <taxon>Viridiplantae</taxon>
        <taxon>Streptophyta</taxon>
        <taxon>Embryophyta</taxon>
        <taxon>Tracheophyta</taxon>
        <taxon>Spermatophyta</taxon>
        <taxon>Magnoliopsida</taxon>
        <taxon>eudicotyledons</taxon>
        <taxon>Gunneridae</taxon>
        <taxon>Pentapetalae</taxon>
        <taxon>rosids</taxon>
        <taxon>fabids</taxon>
        <taxon>Rosales</taxon>
        <taxon>Rosaceae</taxon>
        <taxon>Amygdaloideae</taxon>
        <taxon>Amygdaleae</taxon>
        <taxon>Prunus</taxon>
    </lineage>
</organism>
<dbReference type="GO" id="GO:0003676">
    <property type="term" value="F:nucleic acid binding"/>
    <property type="evidence" value="ECO:0007669"/>
    <property type="project" value="InterPro"/>
</dbReference>
<dbReference type="PROSITE" id="PS50158">
    <property type="entry name" value="ZF_CCHC"/>
    <property type="match status" value="1"/>
</dbReference>
<dbReference type="InterPro" id="IPR001878">
    <property type="entry name" value="Znf_CCHC"/>
</dbReference>
<keyword evidence="2" id="KW-0862">Zinc</keyword>
<keyword evidence="1" id="KW-0378">Hydrolase</keyword>
<dbReference type="SMART" id="SM00343">
    <property type="entry name" value="ZnF_C2HC"/>
    <property type="match status" value="1"/>
</dbReference>